<accession>A0A0A9HE65</accession>
<dbReference type="AlphaFoldDB" id="A0A0A9HE65"/>
<keyword evidence="1" id="KW-1133">Transmembrane helix</keyword>
<proteinExistence type="predicted"/>
<reference evidence="2" key="1">
    <citation type="submission" date="2014-09" db="EMBL/GenBank/DDBJ databases">
        <authorList>
            <person name="Magalhaes I.L.F."/>
            <person name="Oliveira U."/>
            <person name="Santos F.R."/>
            <person name="Vidigal T.H.D.A."/>
            <person name="Brescovit A.D."/>
            <person name="Santos A.J."/>
        </authorList>
    </citation>
    <scope>NUCLEOTIDE SEQUENCE</scope>
    <source>
        <tissue evidence="2">Shoot tissue taken approximately 20 cm above the soil surface</tissue>
    </source>
</reference>
<name>A0A0A9HE65_ARUDO</name>
<sequence>MSAYSVGFLRANKFLCLTNFLFQVDTCHINNAFLSALFFFSHRFCRKSIC</sequence>
<dbReference type="EMBL" id="GBRH01164790">
    <property type="protein sequence ID" value="JAE33106.1"/>
    <property type="molecule type" value="Transcribed_RNA"/>
</dbReference>
<organism evidence="2">
    <name type="scientific">Arundo donax</name>
    <name type="common">Giant reed</name>
    <name type="synonym">Donax arundinaceus</name>
    <dbReference type="NCBI Taxonomy" id="35708"/>
    <lineage>
        <taxon>Eukaryota</taxon>
        <taxon>Viridiplantae</taxon>
        <taxon>Streptophyta</taxon>
        <taxon>Embryophyta</taxon>
        <taxon>Tracheophyta</taxon>
        <taxon>Spermatophyta</taxon>
        <taxon>Magnoliopsida</taxon>
        <taxon>Liliopsida</taxon>
        <taxon>Poales</taxon>
        <taxon>Poaceae</taxon>
        <taxon>PACMAD clade</taxon>
        <taxon>Arundinoideae</taxon>
        <taxon>Arundineae</taxon>
        <taxon>Arundo</taxon>
    </lineage>
</organism>
<evidence type="ECO:0000313" key="2">
    <source>
        <dbReference type="EMBL" id="JAE33106.1"/>
    </source>
</evidence>
<reference evidence="2" key="2">
    <citation type="journal article" date="2015" name="Data Brief">
        <title>Shoot transcriptome of the giant reed, Arundo donax.</title>
        <authorList>
            <person name="Barrero R.A."/>
            <person name="Guerrero F.D."/>
            <person name="Moolhuijzen P."/>
            <person name="Goolsby J.A."/>
            <person name="Tidwell J."/>
            <person name="Bellgard S.E."/>
            <person name="Bellgard M.I."/>
        </authorList>
    </citation>
    <scope>NUCLEOTIDE SEQUENCE</scope>
    <source>
        <tissue evidence="2">Shoot tissue taken approximately 20 cm above the soil surface</tissue>
    </source>
</reference>
<feature type="transmembrane region" description="Helical" evidence="1">
    <location>
        <begin position="20"/>
        <end position="40"/>
    </location>
</feature>
<keyword evidence="1" id="KW-0812">Transmembrane</keyword>
<evidence type="ECO:0000256" key="1">
    <source>
        <dbReference type="SAM" id="Phobius"/>
    </source>
</evidence>
<protein>
    <submittedName>
        <fullName evidence="2">Uncharacterized protein</fullName>
    </submittedName>
</protein>
<keyword evidence="1" id="KW-0472">Membrane</keyword>